<dbReference type="PANTHER" id="PTHR44154">
    <property type="entry name" value="QUINONE OXIDOREDUCTASE"/>
    <property type="match status" value="1"/>
</dbReference>
<dbReference type="Proteomes" id="UP000291933">
    <property type="component" value="Unassembled WGS sequence"/>
</dbReference>
<dbReference type="InterPro" id="IPR013154">
    <property type="entry name" value="ADH-like_N"/>
</dbReference>
<dbReference type="SUPFAM" id="SSF50129">
    <property type="entry name" value="GroES-like"/>
    <property type="match status" value="1"/>
</dbReference>
<protein>
    <submittedName>
        <fullName evidence="3">NADPH:quinone reductase</fullName>
    </submittedName>
</protein>
<dbReference type="EMBL" id="SDMR01000021">
    <property type="protein sequence ID" value="TBT92191.1"/>
    <property type="molecule type" value="Genomic_DNA"/>
</dbReference>
<dbReference type="GO" id="GO:0070402">
    <property type="term" value="F:NADPH binding"/>
    <property type="evidence" value="ECO:0007669"/>
    <property type="project" value="TreeGrafter"/>
</dbReference>
<evidence type="ECO:0000313" key="4">
    <source>
        <dbReference type="Proteomes" id="UP000291933"/>
    </source>
</evidence>
<dbReference type="InterPro" id="IPR013149">
    <property type="entry name" value="ADH-like_C"/>
</dbReference>
<dbReference type="FunFam" id="3.40.50.720:FF:000244">
    <property type="entry name" value="quinone oxidoreductase"/>
    <property type="match status" value="1"/>
</dbReference>
<dbReference type="Gene3D" id="3.90.180.10">
    <property type="entry name" value="Medium-chain alcohol dehydrogenases, catalytic domain"/>
    <property type="match status" value="1"/>
</dbReference>
<dbReference type="Gene3D" id="3.40.50.720">
    <property type="entry name" value="NAD(P)-binding Rossmann-like Domain"/>
    <property type="match status" value="1"/>
</dbReference>
<dbReference type="GO" id="GO:0003730">
    <property type="term" value="F:mRNA 3'-UTR binding"/>
    <property type="evidence" value="ECO:0007669"/>
    <property type="project" value="TreeGrafter"/>
</dbReference>
<evidence type="ECO:0000313" key="3">
    <source>
        <dbReference type="EMBL" id="TBT92191.1"/>
    </source>
</evidence>
<dbReference type="GO" id="GO:0003960">
    <property type="term" value="F:quinone reductase (NADPH) activity"/>
    <property type="evidence" value="ECO:0007669"/>
    <property type="project" value="TreeGrafter"/>
</dbReference>
<dbReference type="CDD" id="cd08253">
    <property type="entry name" value="zeta_crystallin"/>
    <property type="match status" value="1"/>
</dbReference>
<dbReference type="OrthoDB" id="3727682at2"/>
<organism evidence="3 4">
    <name type="scientific">Propioniciclava tarda</name>
    <dbReference type="NCBI Taxonomy" id="433330"/>
    <lineage>
        <taxon>Bacteria</taxon>
        <taxon>Bacillati</taxon>
        <taxon>Actinomycetota</taxon>
        <taxon>Actinomycetes</taxon>
        <taxon>Propionibacteriales</taxon>
        <taxon>Propionibacteriaceae</taxon>
        <taxon>Propioniciclava</taxon>
    </lineage>
</organism>
<evidence type="ECO:0000259" key="2">
    <source>
        <dbReference type="SMART" id="SM00829"/>
    </source>
</evidence>
<accession>A0A4V2JSW8</accession>
<dbReference type="AlphaFoldDB" id="A0A4V2JSW8"/>
<sequence>MKAVQASAFGDSSVLSLVELPSSEPGPGEIRVRVHAAGVNPVEVYIRNGGYAAYDPGLPYVPGFDAAGVVDAVGAGVDCAVGDRVFVASRDTGTYAEYVVADASSVWPLPAGVSFAQGASLGIPGLAAHRALFERGGLKAGEQVLVHGASGAVGYLAVQLARAAGASVIGTAGSDEGLAAVRDLGVPVVDHRAPDQYDQIKALTGGHGVDLIVEMLANENLVDDFTCLATFGRIVVVGNRGALEFNPRLVMGKDADIRGVANWNASPAARATALGDLAAKLADGSLVPRVGREFPLAEAAAAQDYVMTSKALGKVVLTIG</sequence>
<keyword evidence="4" id="KW-1185">Reference proteome</keyword>
<dbReference type="SMART" id="SM00829">
    <property type="entry name" value="PKS_ER"/>
    <property type="match status" value="1"/>
</dbReference>
<dbReference type="InterPro" id="IPR011032">
    <property type="entry name" value="GroES-like_sf"/>
</dbReference>
<dbReference type="InterPro" id="IPR051603">
    <property type="entry name" value="Zinc-ADH_QOR/CCCR"/>
</dbReference>
<keyword evidence="1" id="KW-0521">NADP</keyword>
<dbReference type="PANTHER" id="PTHR44154:SF1">
    <property type="entry name" value="QUINONE OXIDOREDUCTASE"/>
    <property type="match status" value="1"/>
</dbReference>
<evidence type="ECO:0000256" key="1">
    <source>
        <dbReference type="ARBA" id="ARBA00022857"/>
    </source>
</evidence>
<dbReference type="InterPro" id="IPR036291">
    <property type="entry name" value="NAD(P)-bd_dom_sf"/>
</dbReference>
<comment type="caution">
    <text evidence="3">The sequence shown here is derived from an EMBL/GenBank/DDBJ whole genome shotgun (WGS) entry which is preliminary data.</text>
</comment>
<dbReference type="Pfam" id="PF08240">
    <property type="entry name" value="ADH_N"/>
    <property type="match status" value="1"/>
</dbReference>
<dbReference type="GO" id="GO:0005829">
    <property type="term" value="C:cytosol"/>
    <property type="evidence" value="ECO:0007669"/>
    <property type="project" value="TreeGrafter"/>
</dbReference>
<proteinExistence type="predicted"/>
<name>A0A4V2JSW8_PROTD</name>
<dbReference type="SUPFAM" id="SSF51735">
    <property type="entry name" value="NAD(P)-binding Rossmann-fold domains"/>
    <property type="match status" value="1"/>
</dbReference>
<dbReference type="Pfam" id="PF00107">
    <property type="entry name" value="ADH_zinc_N"/>
    <property type="match status" value="1"/>
</dbReference>
<feature type="domain" description="Enoyl reductase (ER)" evidence="2">
    <location>
        <begin position="10"/>
        <end position="317"/>
    </location>
</feature>
<dbReference type="RefSeq" id="WP_131173017.1">
    <property type="nucleotide sequence ID" value="NZ_FXTL01000022.1"/>
</dbReference>
<reference evidence="3 4" key="1">
    <citation type="submission" date="2019-01" db="EMBL/GenBank/DDBJ databases">
        <title>Lactibacter flavus gen. nov., sp. nov., a novel bacterium of the family Propionibacteriaceae isolated from raw milk and dairy products.</title>
        <authorList>
            <person name="Huptas C."/>
            <person name="Wenning M."/>
            <person name="Breitenwieser F."/>
            <person name="Doll E."/>
            <person name="Von Neubeck M."/>
            <person name="Busse H.-J."/>
            <person name="Scherer S."/>
        </authorList>
    </citation>
    <scope>NUCLEOTIDE SEQUENCE [LARGE SCALE GENOMIC DNA]</scope>
    <source>
        <strain evidence="3 4">DSM 22130</strain>
    </source>
</reference>
<dbReference type="InterPro" id="IPR020843">
    <property type="entry name" value="ER"/>
</dbReference>
<gene>
    <name evidence="3" type="ORF">ET996_13130</name>
</gene>